<dbReference type="InterPro" id="IPR039653">
    <property type="entry name" value="Prenyltransferase"/>
</dbReference>
<keyword evidence="4 12" id="KW-1003">Cell membrane</keyword>
<dbReference type="GO" id="GO:0008412">
    <property type="term" value="F:4-hydroxybenzoate polyprenyltransferase activity"/>
    <property type="evidence" value="ECO:0007669"/>
    <property type="project" value="UniProtKB-UniRule"/>
</dbReference>
<evidence type="ECO:0000256" key="7">
    <source>
        <dbReference type="ARBA" id="ARBA00022688"/>
    </source>
</evidence>
<dbReference type="Gene3D" id="1.20.120.1780">
    <property type="entry name" value="UbiA prenyltransferase"/>
    <property type="match status" value="1"/>
</dbReference>
<feature type="transmembrane region" description="Helical" evidence="12">
    <location>
        <begin position="49"/>
        <end position="70"/>
    </location>
</feature>
<comment type="cofactor">
    <cofactor evidence="1 12">
        <name>Mg(2+)</name>
        <dbReference type="ChEBI" id="CHEBI:18420"/>
    </cofactor>
</comment>
<evidence type="ECO:0000256" key="3">
    <source>
        <dbReference type="ARBA" id="ARBA00005985"/>
    </source>
</evidence>
<dbReference type="AlphaFoldDB" id="A0A179CZJ9"/>
<gene>
    <name evidence="12 14" type="primary">ubiA</name>
    <name evidence="14" type="ORF">F480_00440</name>
</gene>
<dbReference type="Pfam" id="PF01040">
    <property type="entry name" value="UbiA"/>
    <property type="match status" value="1"/>
</dbReference>
<comment type="pathway">
    <text evidence="12">Cofactor biosynthesis; ubiquinone biosynthesis.</text>
</comment>
<evidence type="ECO:0000256" key="2">
    <source>
        <dbReference type="ARBA" id="ARBA00004141"/>
    </source>
</evidence>
<evidence type="ECO:0000256" key="10">
    <source>
        <dbReference type="ARBA" id="ARBA00022989"/>
    </source>
</evidence>
<comment type="function">
    <text evidence="12">Catalyzes the prenylation of para-hydroxybenzoate (PHB) with an all-trans polyprenyl group. Mediates the second step in the final reaction sequence of ubiquinone-8 (UQ-8) biosynthesis, which is the condensation of the polyisoprenoid side chain with PHB, generating the first membrane-bound Q intermediate 3-octaprenyl-4-hydroxybenzoate.</text>
</comment>
<evidence type="ECO:0000313" key="15">
    <source>
        <dbReference type="Proteomes" id="UP000078358"/>
    </source>
</evidence>
<comment type="caution">
    <text evidence="14">The sequence shown here is derived from an EMBL/GenBank/DDBJ whole genome shotgun (WGS) entry which is preliminary data.</text>
</comment>
<dbReference type="FunFam" id="1.20.120.1780:FF:000001">
    <property type="entry name" value="4-hydroxybenzoate octaprenyltransferase"/>
    <property type="match status" value="1"/>
</dbReference>
<dbReference type="Gene3D" id="1.10.357.140">
    <property type="entry name" value="UbiA prenyltransferase"/>
    <property type="match status" value="1"/>
</dbReference>
<evidence type="ECO:0000256" key="11">
    <source>
        <dbReference type="ARBA" id="ARBA00023136"/>
    </source>
</evidence>
<dbReference type="PANTHER" id="PTHR11048">
    <property type="entry name" value="PRENYLTRANSFERASES"/>
    <property type="match status" value="1"/>
</dbReference>
<name>A0A179CZJ9_BIBTR</name>
<feature type="transmembrane region" description="Helical" evidence="12">
    <location>
        <begin position="214"/>
        <end position="232"/>
    </location>
</feature>
<keyword evidence="11 12" id="KW-0472">Membrane</keyword>
<dbReference type="EC" id="2.5.1.39" evidence="12 13"/>
<feature type="transmembrane region" description="Helical" evidence="12">
    <location>
        <begin position="238"/>
        <end position="254"/>
    </location>
</feature>
<dbReference type="PANTHER" id="PTHR11048:SF28">
    <property type="entry name" value="4-HYDROXYBENZOATE POLYPRENYLTRANSFERASE, MITOCHONDRIAL"/>
    <property type="match status" value="1"/>
</dbReference>
<comment type="similarity">
    <text evidence="3 12">Belongs to the UbiA prenyltransferase family.</text>
</comment>
<dbReference type="UniPathway" id="UPA00232"/>
<evidence type="ECO:0000256" key="9">
    <source>
        <dbReference type="ARBA" id="ARBA00022842"/>
    </source>
</evidence>
<dbReference type="GO" id="GO:0005886">
    <property type="term" value="C:plasma membrane"/>
    <property type="evidence" value="ECO:0007669"/>
    <property type="project" value="UniProtKB-SubCell"/>
</dbReference>
<reference evidence="14 15" key="1">
    <citation type="submission" date="2014-01" db="EMBL/GenBank/DDBJ databases">
        <authorList>
            <person name="Zuccon D."/>
        </authorList>
    </citation>
    <scope>NUCLEOTIDE SEQUENCE [LARGE SCALE GENOMIC DNA]</scope>
    <source>
        <strain evidence="14 15">Y31</strain>
    </source>
</reference>
<organism evidence="14 15">
    <name type="scientific">Bibersteinia trehalosi Y31</name>
    <dbReference type="NCBI Taxonomy" id="1261658"/>
    <lineage>
        <taxon>Bacteria</taxon>
        <taxon>Pseudomonadati</taxon>
        <taxon>Pseudomonadota</taxon>
        <taxon>Gammaproteobacteria</taxon>
        <taxon>Pasteurellales</taxon>
        <taxon>Pasteurellaceae</taxon>
        <taxon>Bibersteinia</taxon>
    </lineage>
</organism>
<evidence type="ECO:0000256" key="6">
    <source>
        <dbReference type="ARBA" id="ARBA00022679"/>
    </source>
</evidence>
<feature type="transmembrane region" description="Helical" evidence="12">
    <location>
        <begin position="91"/>
        <end position="111"/>
    </location>
</feature>
<dbReference type="InterPro" id="IPR006370">
    <property type="entry name" value="HB_polyprenyltransferase-like"/>
</dbReference>
<keyword evidence="5 12" id="KW-0997">Cell inner membrane</keyword>
<dbReference type="RefSeq" id="WP_025267026.1">
    <property type="nucleotide sequence ID" value="NZ_JACI01000001.1"/>
</dbReference>
<dbReference type="GO" id="GO:0006744">
    <property type="term" value="P:ubiquinone biosynthetic process"/>
    <property type="evidence" value="ECO:0007669"/>
    <property type="project" value="UniProtKB-UniRule"/>
</dbReference>
<keyword evidence="7 12" id="KW-0831">Ubiquinone biosynthesis</keyword>
<keyword evidence="10 12" id="KW-1133">Transmembrane helix</keyword>
<dbReference type="NCBIfam" id="TIGR01474">
    <property type="entry name" value="ubiA_proteo"/>
    <property type="match status" value="1"/>
</dbReference>
<evidence type="ECO:0000313" key="14">
    <source>
        <dbReference type="EMBL" id="OAQ15050.1"/>
    </source>
</evidence>
<comment type="catalytic activity">
    <reaction evidence="12">
        <text>all-trans-octaprenyl diphosphate + 4-hydroxybenzoate = 4-hydroxy-3-(all-trans-octaprenyl)benzoate + diphosphate</text>
        <dbReference type="Rhea" id="RHEA:27782"/>
        <dbReference type="ChEBI" id="CHEBI:1617"/>
        <dbReference type="ChEBI" id="CHEBI:17879"/>
        <dbReference type="ChEBI" id="CHEBI:33019"/>
        <dbReference type="ChEBI" id="CHEBI:57711"/>
        <dbReference type="EC" id="2.5.1.39"/>
    </reaction>
</comment>
<evidence type="ECO:0000256" key="13">
    <source>
        <dbReference type="NCBIfam" id="TIGR01474"/>
    </source>
</evidence>
<dbReference type="CDD" id="cd13959">
    <property type="entry name" value="PT_UbiA_COQ2"/>
    <property type="match status" value="1"/>
</dbReference>
<evidence type="ECO:0000256" key="8">
    <source>
        <dbReference type="ARBA" id="ARBA00022692"/>
    </source>
</evidence>
<feature type="transmembrane region" description="Helical" evidence="12">
    <location>
        <begin position="141"/>
        <end position="158"/>
    </location>
</feature>
<feature type="transmembrane region" description="Helical" evidence="12">
    <location>
        <begin position="274"/>
        <end position="292"/>
    </location>
</feature>
<comment type="subcellular location">
    <subcellularLocation>
        <location evidence="12">Cell inner membrane</location>
        <topology evidence="12">Multi-pass membrane protein</topology>
    </subcellularLocation>
    <subcellularLocation>
        <location evidence="2">Membrane</location>
        <topology evidence="2">Multi-pass membrane protein</topology>
    </subcellularLocation>
</comment>
<protein>
    <recommendedName>
        <fullName evidence="12 13">4-hydroxybenzoate octaprenyltransferase</fullName>
        <ecNumber evidence="12 13">2.5.1.39</ecNumber>
    </recommendedName>
    <alternativeName>
        <fullName evidence="12">4-HB polyprenyltransferase</fullName>
    </alternativeName>
</protein>
<dbReference type="PROSITE" id="PS00943">
    <property type="entry name" value="UBIA"/>
    <property type="match status" value="1"/>
</dbReference>
<evidence type="ECO:0000256" key="5">
    <source>
        <dbReference type="ARBA" id="ARBA00022519"/>
    </source>
</evidence>
<dbReference type="PATRIC" id="fig|1261658.3.peg.88"/>
<dbReference type="InterPro" id="IPR044878">
    <property type="entry name" value="UbiA_sf"/>
</dbReference>
<dbReference type="Proteomes" id="UP000078358">
    <property type="component" value="Unassembled WGS sequence"/>
</dbReference>
<dbReference type="FunFam" id="1.10.357.140:FF:000002">
    <property type="entry name" value="4-hydroxybenzoate octaprenyltransferase"/>
    <property type="match status" value="1"/>
</dbReference>
<feature type="transmembrane region" description="Helical" evidence="12">
    <location>
        <begin position="117"/>
        <end position="134"/>
    </location>
</feature>
<keyword evidence="6 12" id="KW-0808">Transferase</keyword>
<evidence type="ECO:0000256" key="12">
    <source>
        <dbReference type="HAMAP-Rule" id="MF_01635"/>
    </source>
</evidence>
<accession>A0A179CZJ9</accession>
<keyword evidence="8 12" id="KW-0812">Transmembrane</keyword>
<proteinExistence type="inferred from homology"/>
<feature type="transmembrane region" description="Helical" evidence="12">
    <location>
        <begin position="164"/>
        <end position="183"/>
    </location>
</feature>
<keyword evidence="9 12" id="KW-0460">Magnesium</keyword>
<dbReference type="InterPro" id="IPR000537">
    <property type="entry name" value="UbiA_prenyltransferase"/>
</dbReference>
<dbReference type="HAMAP" id="MF_01635">
    <property type="entry name" value="UbiA"/>
    <property type="match status" value="1"/>
</dbReference>
<dbReference type="EMBL" id="JACI01000001">
    <property type="protein sequence ID" value="OAQ15050.1"/>
    <property type="molecule type" value="Genomic_DNA"/>
</dbReference>
<evidence type="ECO:0000256" key="1">
    <source>
        <dbReference type="ARBA" id="ARBA00001946"/>
    </source>
</evidence>
<dbReference type="InterPro" id="IPR030470">
    <property type="entry name" value="UbiA_prenylTrfase_CS"/>
</dbReference>
<evidence type="ECO:0000256" key="4">
    <source>
        <dbReference type="ARBA" id="ARBA00022475"/>
    </source>
</evidence>
<sequence>MKSHFTREKCQGYIQLMRLDKPIGTLLLLWPTLWALFSAQNGVPDIKILLIFLFGVLLMRSAGCVINDYADRHIDGSVKRTAQRPLATGKVTENEAKALFALLVAVSFFLVLHLNRYTIALSFIAVALAFVYPFMKRYTHLPQFVLGMAFGWSIPMAYGAIQEALPLECWLLFFANLAWTVAYDTQYAMVDRDDDLRIGVKSTAILFAQYDNKIIALLQFIALMLLVSFAYLKSFSSAYYLALALTASLFSYQCKLTKLREREACFKAFLNNNYVGIGIFIAILFGILGNAVEI</sequence>